<name>A0A0G1GU54_9BACT</name>
<feature type="compositionally biased region" description="Basic and acidic residues" evidence="1">
    <location>
        <begin position="1"/>
        <end position="23"/>
    </location>
</feature>
<reference evidence="2 3" key="1">
    <citation type="journal article" date="2015" name="Nature">
        <title>rRNA introns, odd ribosomes, and small enigmatic genomes across a large radiation of phyla.</title>
        <authorList>
            <person name="Brown C.T."/>
            <person name="Hug L.A."/>
            <person name="Thomas B.C."/>
            <person name="Sharon I."/>
            <person name="Castelle C.J."/>
            <person name="Singh A."/>
            <person name="Wilkins M.J."/>
            <person name="Williams K.H."/>
            <person name="Banfield J.F."/>
        </authorList>
    </citation>
    <scope>NUCLEOTIDE SEQUENCE [LARGE SCALE GENOMIC DNA]</scope>
</reference>
<feature type="region of interest" description="Disordered" evidence="1">
    <location>
        <begin position="1"/>
        <end position="24"/>
    </location>
</feature>
<evidence type="ECO:0000313" key="2">
    <source>
        <dbReference type="EMBL" id="KKT37778.1"/>
    </source>
</evidence>
<sequence length="483" mass="54479">MTPLKEGIEARQDVQPDEVKEFSPSENPIVFPPLVLRSTAEDVSQALSSLQMENPESMITFFRQFEAIPRDELKHLKEESPEGEFKQLFSLMDSRTKHLEENQHVGNLGQQVALLFRGREGGITPEKKLEFVDAALASLCIDTDNEEIRSAALETLNRIDPGLFADAKTARRETRTSPVLSRLKDMLDEVISSIPVQKKAAGSLVLGTALAACGLAGQEVIVPIIKEPTPITQTATKTAEPTKTKTPTPAPTETKVPTPTKEPTKTPTKKPTEKPTATKTENKIWGNWMDRYFLTKDTLPERAVILDDMTPEQFKGITISGPDKYFYSCPVDLLQKINDTEGHYLSGIYVNPFKLKNPSNKAAFCVRYYSRTDQFVKAINNWFPKDTPAQRAQKVEYEKQLSQALHEALHYNPTNQKVYYLDAWKQIYIANNCDENGKACKIDLIAWENYYPPKPYDPNEPFWYEILPMPLVPQAIPSSTPTK</sequence>
<dbReference type="AlphaFoldDB" id="A0A0G1GU54"/>
<proteinExistence type="predicted"/>
<evidence type="ECO:0000313" key="3">
    <source>
        <dbReference type="Proteomes" id="UP000034617"/>
    </source>
</evidence>
<evidence type="ECO:0000256" key="1">
    <source>
        <dbReference type="SAM" id="MobiDB-lite"/>
    </source>
</evidence>
<protein>
    <submittedName>
        <fullName evidence="2">Uncharacterized protein</fullName>
    </submittedName>
</protein>
<feature type="region of interest" description="Disordered" evidence="1">
    <location>
        <begin position="232"/>
        <end position="278"/>
    </location>
</feature>
<gene>
    <name evidence="2" type="ORF">UW22_C0018G0003</name>
</gene>
<accession>A0A0G1GU54</accession>
<comment type="caution">
    <text evidence="2">The sequence shown here is derived from an EMBL/GenBank/DDBJ whole genome shotgun (WGS) entry which is preliminary data.</text>
</comment>
<feature type="compositionally biased region" description="Low complexity" evidence="1">
    <location>
        <begin position="234"/>
        <end position="261"/>
    </location>
</feature>
<organism evidence="2 3">
    <name type="scientific">Candidatus Gottesmanbacteria bacterium GW2011_GWB1_44_11c</name>
    <dbReference type="NCBI Taxonomy" id="1618447"/>
    <lineage>
        <taxon>Bacteria</taxon>
        <taxon>Candidatus Gottesmaniibacteriota</taxon>
    </lineage>
</organism>
<dbReference type="Proteomes" id="UP000034617">
    <property type="component" value="Unassembled WGS sequence"/>
</dbReference>
<dbReference type="EMBL" id="LCHM01000018">
    <property type="protein sequence ID" value="KKT37778.1"/>
    <property type="molecule type" value="Genomic_DNA"/>
</dbReference>